<organism evidence="10 11">
    <name type="scientific">Loxostege sticticalis</name>
    <name type="common">Beet webworm moth</name>
    <dbReference type="NCBI Taxonomy" id="481309"/>
    <lineage>
        <taxon>Eukaryota</taxon>
        <taxon>Metazoa</taxon>
        <taxon>Ecdysozoa</taxon>
        <taxon>Arthropoda</taxon>
        <taxon>Hexapoda</taxon>
        <taxon>Insecta</taxon>
        <taxon>Pterygota</taxon>
        <taxon>Neoptera</taxon>
        <taxon>Endopterygota</taxon>
        <taxon>Lepidoptera</taxon>
        <taxon>Glossata</taxon>
        <taxon>Ditrysia</taxon>
        <taxon>Pyraloidea</taxon>
        <taxon>Crambidae</taxon>
        <taxon>Pyraustinae</taxon>
        <taxon>Loxostege</taxon>
    </lineage>
</organism>
<evidence type="ECO:0000256" key="7">
    <source>
        <dbReference type="PIRSR" id="PIRSR000524-1"/>
    </source>
</evidence>
<feature type="domain" description="Aminotransferase class V" evidence="9">
    <location>
        <begin position="48"/>
        <end position="366"/>
    </location>
</feature>
<keyword evidence="4" id="KW-0808">Transferase</keyword>
<feature type="binding site" evidence="7">
    <location>
        <position position="357"/>
    </location>
    <ligand>
        <name>substrate</name>
    </ligand>
</feature>
<dbReference type="SUPFAM" id="SSF53383">
    <property type="entry name" value="PLP-dependent transferases"/>
    <property type="match status" value="1"/>
</dbReference>
<evidence type="ECO:0000256" key="1">
    <source>
        <dbReference type="ARBA" id="ARBA00001933"/>
    </source>
</evidence>
<dbReference type="GO" id="GO:0008453">
    <property type="term" value="F:alanine-glyoxylate transaminase activity"/>
    <property type="evidence" value="ECO:0007669"/>
    <property type="project" value="UniProtKB-EC"/>
</dbReference>
<dbReference type="AlphaFoldDB" id="A0ABD0T933"/>
<dbReference type="InterPro" id="IPR015422">
    <property type="entry name" value="PyrdxlP-dep_Trfase_small"/>
</dbReference>
<evidence type="ECO:0000259" key="9">
    <source>
        <dbReference type="Pfam" id="PF00266"/>
    </source>
</evidence>
<evidence type="ECO:0000256" key="4">
    <source>
        <dbReference type="ARBA" id="ARBA00022679"/>
    </source>
</evidence>
<dbReference type="PANTHER" id="PTHR21152:SF40">
    <property type="entry name" value="ALANINE--GLYOXYLATE AMINOTRANSFERASE"/>
    <property type="match status" value="1"/>
</dbReference>
<dbReference type="Pfam" id="PF00266">
    <property type="entry name" value="Aminotran_5"/>
    <property type="match status" value="1"/>
</dbReference>
<gene>
    <name evidence="10" type="ORF">ABMA28_016872</name>
</gene>
<comment type="caution">
    <text evidence="10">The sequence shown here is derived from an EMBL/GenBank/DDBJ whole genome shotgun (WGS) entry which is preliminary data.</text>
</comment>
<accession>A0ABD0T933</accession>
<dbReference type="InterPro" id="IPR015421">
    <property type="entry name" value="PyrdxlP-dep_Trfase_major"/>
</dbReference>
<dbReference type="EMBL" id="JBEDNZ010000009">
    <property type="protein sequence ID" value="KAL0838843.1"/>
    <property type="molecule type" value="Genomic_DNA"/>
</dbReference>
<reference evidence="10 11" key="1">
    <citation type="submission" date="2024-06" db="EMBL/GenBank/DDBJ databases">
        <title>A chromosome-level genome assembly of beet webworm, Loxostege sticticalis.</title>
        <authorList>
            <person name="Zhang Y."/>
        </authorList>
    </citation>
    <scope>NUCLEOTIDE SEQUENCE [LARGE SCALE GENOMIC DNA]</scope>
    <source>
        <strain evidence="10">AQ028</strain>
        <tissue evidence="10">Male pupae</tissue>
    </source>
</reference>
<dbReference type="Proteomes" id="UP001549921">
    <property type="component" value="Unassembled WGS sequence"/>
</dbReference>
<dbReference type="InterPro" id="IPR024169">
    <property type="entry name" value="SP_NH2Trfase/AEP_transaminase"/>
</dbReference>
<dbReference type="PIRSF" id="PIRSF000524">
    <property type="entry name" value="SPT"/>
    <property type="match status" value="1"/>
</dbReference>
<keyword evidence="5 6" id="KW-0663">Pyridoxal phosphate</keyword>
<dbReference type="EC" id="2.6.1.44" evidence="6"/>
<dbReference type="PANTHER" id="PTHR21152">
    <property type="entry name" value="AMINOTRANSFERASE CLASS V"/>
    <property type="match status" value="1"/>
</dbReference>
<evidence type="ECO:0000256" key="2">
    <source>
        <dbReference type="ARBA" id="ARBA00009236"/>
    </source>
</evidence>
<evidence type="ECO:0000256" key="8">
    <source>
        <dbReference type="PIRSR" id="PIRSR000524-50"/>
    </source>
</evidence>
<evidence type="ECO:0000256" key="5">
    <source>
        <dbReference type="ARBA" id="ARBA00022898"/>
    </source>
</evidence>
<dbReference type="InterPro" id="IPR015424">
    <property type="entry name" value="PyrdxlP-dep_Trfase"/>
</dbReference>
<proteinExistence type="inferred from homology"/>
<keyword evidence="3" id="KW-0032">Aminotransferase</keyword>
<evidence type="ECO:0000256" key="3">
    <source>
        <dbReference type="ARBA" id="ARBA00022576"/>
    </source>
</evidence>
<dbReference type="InterPro" id="IPR000192">
    <property type="entry name" value="Aminotrans_V_dom"/>
</dbReference>
<evidence type="ECO:0000256" key="6">
    <source>
        <dbReference type="PIRNR" id="PIRNR000524"/>
    </source>
</evidence>
<evidence type="ECO:0000313" key="11">
    <source>
        <dbReference type="Proteomes" id="UP001549921"/>
    </source>
</evidence>
<comment type="cofactor">
    <cofactor evidence="1 6 8">
        <name>pyridoxal 5'-phosphate</name>
        <dbReference type="ChEBI" id="CHEBI:597326"/>
    </cofactor>
</comment>
<dbReference type="FunFam" id="3.40.640.10:FF:000027">
    <property type="entry name" value="Serine--pyruvate aminotransferase, mitochondrial"/>
    <property type="match status" value="1"/>
</dbReference>
<dbReference type="Gene3D" id="3.90.1150.10">
    <property type="entry name" value="Aspartate Aminotransferase, domain 1"/>
    <property type="match status" value="1"/>
</dbReference>
<protein>
    <recommendedName>
        <fullName evidence="6">Alanine--glyoxylate aminotransferase</fullName>
        <ecNumber evidence="6">2.6.1.44</ecNumber>
    </recommendedName>
</protein>
<dbReference type="Gene3D" id="3.40.640.10">
    <property type="entry name" value="Type I PLP-dependent aspartate aminotransferase-like (Major domain)"/>
    <property type="match status" value="1"/>
</dbReference>
<comment type="similarity">
    <text evidence="2 6">Belongs to the class-V pyridoxal-phosphate-dependent aminotransferase family.</text>
</comment>
<name>A0ABD0T933_LOXSC</name>
<evidence type="ECO:0000313" key="10">
    <source>
        <dbReference type="EMBL" id="KAL0838843.1"/>
    </source>
</evidence>
<feature type="modified residue" description="N6-(pyridoxal phosphate)lysine" evidence="8">
    <location>
        <position position="207"/>
    </location>
</feature>
<comment type="catalytic activity">
    <reaction evidence="6">
        <text>glyoxylate + L-alanine = glycine + pyruvate</text>
        <dbReference type="Rhea" id="RHEA:24248"/>
        <dbReference type="ChEBI" id="CHEBI:15361"/>
        <dbReference type="ChEBI" id="CHEBI:36655"/>
        <dbReference type="ChEBI" id="CHEBI:57305"/>
        <dbReference type="ChEBI" id="CHEBI:57972"/>
        <dbReference type="EC" id="2.6.1.44"/>
    </reaction>
</comment>
<sequence>MASHKLTVQPPKIMDRPYKPTIFCGPGPADMWPSVNEALNRQLICNMCDEFFNVIDDIRAGIQYLFQTKSKLVLAMSGSGHAGMEAVICNLVAPGETLLIAKRGMWDIRADIVARRYGIKTVLKEIPLTQTFSLDDLESTIKKVRPTALFITHGDSSNGTIQNIEGLGKICHKYGVLLLVDTVVSIAAEPFLMDEWEVDAVYSAAQKAVSGPAGIAPVAFSALAESKINNRKHEPPFYFDIKELALQWNCYGNTRKYHHTVSAPMLWALRCCLKEIANETLQKSWERHATVNKYFNKRLQELPVQFLIPNPEDRLSTVTTVALPKGYDYMEFIKYMREKHGILIFGGIGPTVGKTLRIGIMGVNSSFQTVDKVVDALANTLKVLKKSSL</sequence>